<name>A0AAD8GZR3_9APIA</name>
<comment type="caution">
    <text evidence="6">The sequence shown here is derived from an EMBL/GenBank/DDBJ whole genome shotgun (WGS) entry which is preliminary data.</text>
</comment>
<comment type="subcellular location">
    <subcellularLocation>
        <location evidence="1">Membrane</location>
        <topology evidence="1">Multi-pass membrane protein</topology>
    </subcellularLocation>
</comment>
<gene>
    <name evidence="6" type="ORF">POM88_051568</name>
</gene>
<dbReference type="SUPFAM" id="SSF48371">
    <property type="entry name" value="ARM repeat"/>
    <property type="match status" value="1"/>
</dbReference>
<evidence type="ECO:0000313" key="6">
    <source>
        <dbReference type="EMBL" id="KAK1358312.1"/>
    </source>
</evidence>
<feature type="transmembrane region" description="Helical" evidence="5">
    <location>
        <begin position="402"/>
        <end position="422"/>
    </location>
</feature>
<keyword evidence="4 5" id="KW-0472">Membrane</keyword>
<reference evidence="6" key="1">
    <citation type="submission" date="2023-02" db="EMBL/GenBank/DDBJ databases">
        <title>Genome of toxic invasive species Heracleum sosnowskyi carries increased number of genes despite the absence of recent whole-genome duplications.</title>
        <authorList>
            <person name="Schelkunov M."/>
            <person name="Shtratnikova V."/>
            <person name="Makarenko M."/>
            <person name="Klepikova A."/>
            <person name="Omelchenko D."/>
            <person name="Novikova G."/>
            <person name="Obukhova E."/>
            <person name="Bogdanov V."/>
            <person name="Penin A."/>
            <person name="Logacheva M."/>
        </authorList>
    </citation>
    <scope>NUCLEOTIDE SEQUENCE</scope>
    <source>
        <strain evidence="6">Hsosn_3</strain>
        <tissue evidence="6">Leaf</tissue>
    </source>
</reference>
<feature type="transmembrane region" description="Helical" evidence="5">
    <location>
        <begin position="312"/>
        <end position="337"/>
    </location>
</feature>
<evidence type="ECO:0000256" key="5">
    <source>
        <dbReference type="SAM" id="Phobius"/>
    </source>
</evidence>
<keyword evidence="3 5" id="KW-1133">Transmembrane helix</keyword>
<reference evidence="6" key="2">
    <citation type="submission" date="2023-05" db="EMBL/GenBank/DDBJ databases">
        <authorList>
            <person name="Schelkunov M.I."/>
        </authorList>
    </citation>
    <scope>NUCLEOTIDE SEQUENCE</scope>
    <source>
        <strain evidence="6">Hsosn_3</strain>
        <tissue evidence="6">Leaf</tissue>
    </source>
</reference>
<evidence type="ECO:0000256" key="3">
    <source>
        <dbReference type="ARBA" id="ARBA00022989"/>
    </source>
</evidence>
<accession>A0AAD8GZR3</accession>
<feature type="transmembrane region" description="Helical" evidence="5">
    <location>
        <begin position="434"/>
        <end position="454"/>
    </location>
</feature>
<dbReference type="GO" id="GO:0015140">
    <property type="term" value="F:malate transmembrane transporter activity"/>
    <property type="evidence" value="ECO:0007669"/>
    <property type="project" value="UniProtKB-ARBA"/>
</dbReference>
<dbReference type="Proteomes" id="UP001237642">
    <property type="component" value="Unassembled WGS sequence"/>
</dbReference>
<proteinExistence type="predicted"/>
<protein>
    <submittedName>
        <fullName evidence="6">Uncharacterized protein</fullName>
    </submittedName>
</protein>
<keyword evidence="2 5" id="KW-0812">Transmembrane</keyword>
<dbReference type="GO" id="GO:0005886">
    <property type="term" value="C:plasma membrane"/>
    <property type="evidence" value="ECO:0007669"/>
    <property type="project" value="TreeGrafter"/>
</dbReference>
<evidence type="ECO:0000256" key="2">
    <source>
        <dbReference type="ARBA" id="ARBA00022692"/>
    </source>
</evidence>
<dbReference type="PANTHER" id="PTHR10283:SF82">
    <property type="entry name" value="SOLUTE CARRIER FAMILY 13 MEMBER 2"/>
    <property type="match status" value="1"/>
</dbReference>
<evidence type="ECO:0000256" key="4">
    <source>
        <dbReference type="ARBA" id="ARBA00023136"/>
    </source>
</evidence>
<feature type="transmembrane region" description="Helical" evidence="5">
    <location>
        <begin position="474"/>
        <end position="492"/>
    </location>
</feature>
<evidence type="ECO:0000256" key="1">
    <source>
        <dbReference type="ARBA" id="ARBA00004141"/>
    </source>
</evidence>
<dbReference type="EMBL" id="JAUIZM010000011">
    <property type="protein sequence ID" value="KAK1358312.1"/>
    <property type="molecule type" value="Genomic_DNA"/>
</dbReference>
<dbReference type="Gene3D" id="1.25.10.10">
    <property type="entry name" value="Leucine-rich Repeat Variant"/>
    <property type="match status" value="1"/>
</dbReference>
<dbReference type="PANTHER" id="PTHR10283">
    <property type="entry name" value="SOLUTE CARRIER FAMILY 13 MEMBER"/>
    <property type="match status" value="1"/>
</dbReference>
<dbReference type="InterPro" id="IPR001898">
    <property type="entry name" value="SLC13A/DASS"/>
</dbReference>
<dbReference type="Pfam" id="PF00939">
    <property type="entry name" value="Na_sulph_symp"/>
    <property type="match status" value="1"/>
</dbReference>
<dbReference type="InterPro" id="IPR016024">
    <property type="entry name" value="ARM-type_fold"/>
</dbReference>
<dbReference type="InterPro" id="IPR011989">
    <property type="entry name" value="ARM-like"/>
</dbReference>
<feature type="transmembrane region" description="Helical" evidence="5">
    <location>
        <begin position="357"/>
        <end position="381"/>
    </location>
</feature>
<organism evidence="6 7">
    <name type="scientific">Heracleum sosnowskyi</name>
    <dbReference type="NCBI Taxonomy" id="360622"/>
    <lineage>
        <taxon>Eukaryota</taxon>
        <taxon>Viridiplantae</taxon>
        <taxon>Streptophyta</taxon>
        <taxon>Embryophyta</taxon>
        <taxon>Tracheophyta</taxon>
        <taxon>Spermatophyta</taxon>
        <taxon>Magnoliopsida</taxon>
        <taxon>eudicotyledons</taxon>
        <taxon>Gunneridae</taxon>
        <taxon>Pentapetalae</taxon>
        <taxon>asterids</taxon>
        <taxon>campanulids</taxon>
        <taxon>Apiales</taxon>
        <taxon>Apiaceae</taxon>
        <taxon>Apioideae</taxon>
        <taxon>apioid superclade</taxon>
        <taxon>Tordylieae</taxon>
        <taxon>Tordyliinae</taxon>
        <taxon>Heracleum</taxon>
    </lineage>
</organism>
<sequence>MNEGNQRGKKDAAAALFNLCICQAIVAEDALPVLVAVIGRGSPRNKEIAAAVLGHICSANQQHLAFSESQSLKPRTSSFKFQLSLCSIGLQTPNGNEQGPVPPAPIGMITKVESNNMGSSMMGPFQMVTILLPFLLRMVDAAAVNTRPVQSTIALCIAARNQSLYSEIEIKSPQESSKSNTALIGKGNSVKGNGRGSFSNGGVRVIGASGGLASSHGDVNFPGMPTFLPGSTASEIRAEVLKHTVQRRSEVRILNEEPAEKALNLFAFPSECNFSGVKFNLDLANIIKEDPERILKESPHPKYISSPKFCKAVVLGVIYSATIGGMSTLTGTGVNLILVGMWKSYFPEADPITFSKYILFGFPLALFVFLAMWVILCLWFVPKGSGRILSAYLDKSHLKRELDVLGPMAFAEKMILTLFSIMSITDDIPGWGSLFNGRACDGTVSVMVATLLFIIPNKKQAGEKLMDWNKCKKLPWNIILLLGAGFYLLYWLELGEAGWFSLMRQKDAQQSHQIYPSTRQTLLSSHSTR</sequence>
<dbReference type="AlphaFoldDB" id="A0AAD8GZR3"/>
<keyword evidence="7" id="KW-1185">Reference proteome</keyword>
<evidence type="ECO:0000313" key="7">
    <source>
        <dbReference type="Proteomes" id="UP001237642"/>
    </source>
</evidence>